<evidence type="ECO:0000313" key="18">
    <source>
        <dbReference type="Proteomes" id="UP000295198"/>
    </source>
</evidence>
<dbReference type="Gene3D" id="3.30.450.40">
    <property type="match status" value="2"/>
</dbReference>
<dbReference type="PANTHER" id="PTHR43047">
    <property type="entry name" value="TWO-COMPONENT HISTIDINE PROTEIN KINASE"/>
    <property type="match status" value="1"/>
</dbReference>
<dbReference type="SMART" id="SM00387">
    <property type="entry name" value="HATPase_c"/>
    <property type="match status" value="1"/>
</dbReference>
<name>A0A4Q4ZLV0_9ACTN</name>
<comment type="catalytic activity">
    <reaction evidence="1">
        <text>ATP + protein L-histidine = ADP + protein N-phospho-L-histidine.</text>
        <dbReference type="EC" id="2.7.13.3"/>
    </reaction>
</comment>
<keyword evidence="5 14" id="KW-0597">Phosphoprotein</keyword>
<comment type="similarity">
    <text evidence="3">In the N-terminal section; belongs to the phytochrome family.</text>
</comment>
<dbReference type="GO" id="GO:0009927">
    <property type="term" value="F:histidine phosphotransfer kinase activity"/>
    <property type="evidence" value="ECO:0007669"/>
    <property type="project" value="TreeGrafter"/>
</dbReference>
<dbReference type="EMBL" id="SDKM01000001">
    <property type="protein sequence ID" value="RYP89038.1"/>
    <property type="molecule type" value="Genomic_DNA"/>
</dbReference>
<feature type="domain" description="Response regulatory" evidence="16">
    <location>
        <begin position="627"/>
        <end position="740"/>
    </location>
</feature>
<comment type="subcellular location">
    <subcellularLocation>
        <location evidence="2">Cell membrane</location>
    </subcellularLocation>
</comment>
<evidence type="ECO:0000256" key="6">
    <source>
        <dbReference type="ARBA" id="ARBA00022679"/>
    </source>
</evidence>
<evidence type="ECO:0000256" key="14">
    <source>
        <dbReference type="PROSITE-ProRule" id="PRU00169"/>
    </source>
</evidence>
<dbReference type="SMART" id="SM00448">
    <property type="entry name" value="REC"/>
    <property type="match status" value="1"/>
</dbReference>
<dbReference type="Pfam" id="PF01590">
    <property type="entry name" value="GAF"/>
    <property type="match status" value="1"/>
</dbReference>
<sequence length="756" mass="82025">MAERTPLPAQGTVSAAEHERLRRDFAALKGQFDAADEVLTALGRSAGDPDAVLATIIESACRLCRAQAAILYLLEGGQYRVITSVGLSDESIRLIAERPIPVNRDTLIGRVGLDRRAGQIADVLADPEYRRLDLQQTAGFRTTMGAPLLVDERVVGALCVWRNEVSPLDDREMAIVTAFAAQAAMAVNSVRLVQQLEARGAELARKVDELEALSEVGEAVSSSLDVDDVLTTIVTHAVELSGTDGGSMMEYAEQDHCFLVRSVYRTEQHVVDRLHAIRIDLDETLVGRAARQRRPIAVPDLAETELDPHLRILYDAGWRSIVAVPMLRDEQIVGSLIVRRKRPGDFTEETVDLLETFASQSAIALLNAQLFRELKEQSRELELASRHKSEFLASMSHELRTPLNAVLGFSEVLLERMFGDINERQEEYLRDIHGSGKHLLELLNEILDLSKVEAGRMELAYSWFDLGALVVDATSMLRERAAAHGIGLRAEVAGDVDQVYSDELRLKQVLINLMTNAVKFTGDGGSVTVTARRTGTEVEITVADTGIGIPEADRERIFESFQQGGRGSSREEGTGLGLTLSRRLVELLGGRMWLQTEVGVGSTFGFSLPVGRPAEPPVGADATTAGEIVVIEDDRPSLDLMTAYLAGAALRVTAARDGQTGLDAVRRVRPDAVLLDIRLPGIDGWAVLQALKSDEETRAIPVIVVSIVDEQARGVALGAAAYLVKPVGRDDLLAALRDAGAPVPAPSQGEGTEVTT</sequence>
<dbReference type="SUPFAM" id="SSF47384">
    <property type="entry name" value="Homodimeric domain of signal transducing histidine kinase"/>
    <property type="match status" value="1"/>
</dbReference>
<keyword evidence="8" id="KW-0418">Kinase</keyword>
<keyword evidence="7" id="KW-0547">Nucleotide-binding</keyword>
<dbReference type="Pfam" id="PF00072">
    <property type="entry name" value="Response_reg"/>
    <property type="match status" value="1"/>
</dbReference>
<dbReference type="GO" id="GO:0000155">
    <property type="term" value="F:phosphorelay sensor kinase activity"/>
    <property type="evidence" value="ECO:0007669"/>
    <property type="project" value="InterPro"/>
</dbReference>
<dbReference type="CDD" id="cd00082">
    <property type="entry name" value="HisKA"/>
    <property type="match status" value="1"/>
</dbReference>
<dbReference type="Pfam" id="PF02518">
    <property type="entry name" value="HATPase_c"/>
    <property type="match status" value="1"/>
</dbReference>
<evidence type="ECO:0000313" key="17">
    <source>
        <dbReference type="EMBL" id="RYP89038.1"/>
    </source>
</evidence>
<evidence type="ECO:0000256" key="13">
    <source>
        <dbReference type="ARBA" id="ARBA00074306"/>
    </source>
</evidence>
<dbReference type="SUPFAM" id="SSF55781">
    <property type="entry name" value="GAF domain-like"/>
    <property type="match status" value="2"/>
</dbReference>
<evidence type="ECO:0000256" key="8">
    <source>
        <dbReference type="ARBA" id="ARBA00022777"/>
    </source>
</evidence>
<dbReference type="PROSITE" id="PS50109">
    <property type="entry name" value="HIS_KIN"/>
    <property type="match status" value="1"/>
</dbReference>
<evidence type="ECO:0000256" key="3">
    <source>
        <dbReference type="ARBA" id="ARBA00006402"/>
    </source>
</evidence>
<evidence type="ECO:0000256" key="2">
    <source>
        <dbReference type="ARBA" id="ARBA00004236"/>
    </source>
</evidence>
<dbReference type="RefSeq" id="WP_134713143.1">
    <property type="nucleotide sequence ID" value="NZ_SDKM01000001.1"/>
</dbReference>
<dbReference type="InterPro" id="IPR003661">
    <property type="entry name" value="HisK_dim/P_dom"/>
</dbReference>
<dbReference type="Gene3D" id="3.30.565.10">
    <property type="entry name" value="Histidine kinase-like ATPase, C-terminal domain"/>
    <property type="match status" value="1"/>
</dbReference>
<comment type="caution">
    <text evidence="17">The sequence shown here is derived from an EMBL/GenBank/DDBJ whole genome shotgun (WGS) entry which is preliminary data.</text>
</comment>
<gene>
    <name evidence="17" type="ORF">EKO23_01005</name>
</gene>
<keyword evidence="11" id="KW-0472">Membrane</keyword>
<keyword evidence="6" id="KW-0808">Transferase</keyword>
<keyword evidence="18" id="KW-1185">Reference proteome</keyword>
<dbReference type="InterPro" id="IPR029016">
    <property type="entry name" value="GAF-like_dom_sf"/>
</dbReference>
<dbReference type="CDD" id="cd16922">
    <property type="entry name" value="HATPase_EvgS-ArcB-TorS-like"/>
    <property type="match status" value="1"/>
</dbReference>
<dbReference type="Pfam" id="PF13185">
    <property type="entry name" value="GAF_2"/>
    <property type="match status" value="1"/>
</dbReference>
<dbReference type="EC" id="2.7.13.3" evidence="4"/>
<keyword evidence="9" id="KW-0067">ATP-binding</keyword>
<dbReference type="InterPro" id="IPR011006">
    <property type="entry name" value="CheY-like_superfamily"/>
</dbReference>
<dbReference type="PROSITE" id="PS50110">
    <property type="entry name" value="RESPONSE_REGULATORY"/>
    <property type="match status" value="1"/>
</dbReference>
<feature type="modified residue" description="4-aspartylphosphate" evidence="14">
    <location>
        <position position="676"/>
    </location>
</feature>
<keyword evidence="10" id="KW-0902">Two-component regulatory system</keyword>
<reference evidence="17 18" key="1">
    <citation type="submission" date="2019-01" db="EMBL/GenBank/DDBJ databases">
        <title>Nocardioides guangzhouensis sp. nov., an actinobacterium isolated from soil.</title>
        <authorList>
            <person name="Fu Y."/>
            <person name="Cai Y."/>
            <person name="Lin Z."/>
            <person name="Chen P."/>
        </authorList>
    </citation>
    <scope>NUCLEOTIDE SEQUENCE [LARGE SCALE GENOMIC DNA]</scope>
    <source>
        <strain evidence="17 18">130</strain>
    </source>
</reference>
<dbReference type="Gene3D" id="1.10.287.130">
    <property type="match status" value="1"/>
</dbReference>
<protein>
    <recommendedName>
        <fullName evidence="13">Circadian input-output histidine kinase CikA</fullName>
        <ecNumber evidence="4">2.7.13.3</ecNumber>
    </recommendedName>
</protein>
<evidence type="ECO:0000256" key="12">
    <source>
        <dbReference type="ARBA" id="ARBA00023306"/>
    </source>
</evidence>
<dbReference type="SUPFAM" id="SSF55874">
    <property type="entry name" value="ATPase domain of HSP90 chaperone/DNA topoisomerase II/histidine kinase"/>
    <property type="match status" value="1"/>
</dbReference>
<dbReference type="Gene3D" id="3.40.50.2300">
    <property type="match status" value="1"/>
</dbReference>
<dbReference type="SMART" id="SM00065">
    <property type="entry name" value="GAF"/>
    <property type="match status" value="2"/>
</dbReference>
<evidence type="ECO:0000256" key="9">
    <source>
        <dbReference type="ARBA" id="ARBA00022840"/>
    </source>
</evidence>
<evidence type="ECO:0000256" key="7">
    <source>
        <dbReference type="ARBA" id="ARBA00022741"/>
    </source>
</evidence>
<evidence type="ECO:0000259" key="15">
    <source>
        <dbReference type="PROSITE" id="PS50109"/>
    </source>
</evidence>
<dbReference type="GO" id="GO:0005524">
    <property type="term" value="F:ATP binding"/>
    <property type="evidence" value="ECO:0007669"/>
    <property type="project" value="UniProtKB-KW"/>
</dbReference>
<evidence type="ECO:0000256" key="5">
    <source>
        <dbReference type="ARBA" id="ARBA00022553"/>
    </source>
</evidence>
<evidence type="ECO:0000256" key="1">
    <source>
        <dbReference type="ARBA" id="ARBA00000085"/>
    </source>
</evidence>
<proteinExistence type="inferred from homology"/>
<dbReference type="InterPro" id="IPR003018">
    <property type="entry name" value="GAF"/>
</dbReference>
<dbReference type="InterPro" id="IPR003594">
    <property type="entry name" value="HATPase_dom"/>
</dbReference>
<dbReference type="GO" id="GO:0005886">
    <property type="term" value="C:plasma membrane"/>
    <property type="evidence" value="ECO:0007669"/>
    <property type="project" value="UniProtKB-SubCell"/>
</dbReference>
<evidence type="ECO:0000256" key="10">
    <source>
        <dbReference type="ARBA" id="ARBA00023012"/>
    </source>
</evidence>
<dbReference type="InterPro" id="IPR036097">
    <property type="entry name" value="HisK_dim/P_sf"/>
</dbReference>
<dbReference type="PANTHER" id="PTHR43047:SF63">
    <property type="entry name" value="HISTIDINE KINASE"/>
    <property type="match status" value="1"/>
</dbReference>
<dbReference type="InterPro" id="IPR005467">
    <property type="entry name" value="His_kinase_dom"/>
</dbReference>
<dbReference type="SMART" id="SM00388">
    <property type="entry name" value="HisKA"/>
    <property type="match status" value="1"/>
</dbReference>
<dbReference type="SUPFAM" id="SSF52172">
    <property type="entry name" value="CheY-like"/>
    <property type="match status" value="1"/>
</dbReference>
<dbReference type="OrthoDB" id="9810730at2"/>
<dbReference type="InterPro" id="IPR001789">
    <property type="entry name" value="Sig_transdc_resp-reg_receiver"/>
</dbReference>
<feature type="domain" description="Histidine kinase" evidence="15">
    <location>
        <begin position="394"/>
        <end position="612"/>
    </location>
</feature>
<keyword evidence="12" id="KW-0131">Cell cycle</keyword>
<dbReference type="AlphaFoldDB" id="A0A4Q4ZLV0"/>
<dbReference type="InterPro" id="IPR036890">
    <property type="entry name" value="HATPase_C_sf"/>
</dbReference>
<evidence type="ECO:0000259" key="16">
    <source>
        <dbReference type="PROSITE" id="PS50110"/>
    </source>
</evidence>
<dbReference type="InterPro" id="IPR004358">
    <property type="entry name" value="Sig_transdc_His_kin-like_C"/>
</dbReference>
<accession>A0A4Q4ZLV0</accession>
<dbReference type="PRINTS" id="PR00344">
    <property type="entry name" value="BCTRLSENSOR"/>
</dbReference>
<dbReference type="Proteomes" id="UP000295198">
    <property type="component" value="Unassembled WGS sequence"/>
</dbReference>
<evidence type="ECO:0000256" key="11">
    <source>
        <dbReference type="ARBA" id="ARBA00023136"/>
    </source>
</evidence>
<dbReference type="FunFam" id="1.10.287.130:FF:000038">
    <property type="entry name" value="Sensory transduction histidine kinase"/>
    <property type="match status" value="1"/>
</dbReference>
<dbReference type="FunFam" id="3.30.565.10:FF:000010">
    <property type="entry name" value="Sensor histidine kinase RcsC"/>
    <property type="match status" value="1"/>
</dbReference>
<organism evidence="17 18">
    <name type="scientific">Nocardioides guangzhouensis</name>
    <dbReference type="NCBI Taxonomy" id="2497878"/>
    <lineage>
        <taxon>Bacteria</taxon>
        <taxon>Bacillati</taxon>
        <taxon>Actinomycetota</taxon>
        <taxon>Actinomycetes</taxon>
        <taxon>Propionibacteriales</taxon>
        <taxon>Nocardioidaceae</taxon>
        <taxon>Nocardioides</taxon>
    </lineage>
</organism>
<dbReference type="Pfam" id="PF00512">
    <property type="entry name" value="HisKA"/>
    <property type="match status" value="1"/>
</dbReference>
<evidence type="ECO:0000256" key="4">
    <source>
        <dbReference type="ARBA" id="ARBA00012438"/>
    </source>
</evidence>